<reference evidence="2" key="1">
    <citation type="journal article" date="2002" name="Science">
        <title>The draft genome of Ciona intestinalis: insights into chordate and vertebrate origins.</title>
        <authorList>
            <person name="Dehal P."/>
            <person name="Satou Y."/>
            <person name="Campbell R.K."/>
            <person name="Chapman J."/>
            <person name="Degnan B."/>
            <person name="De Tomaso A."/>
            <person name="Davidson B."/>
            <person name="Di Gregorio A."/>
            <person name="Gelpke M."/>
            <person name="Goodstein D.M."/>
            <person name="Harafuji N."/>
            <person name="Hastings K.E."/>
            <person name="Ho I."/>
            <person name="Hotta K."/>
            <person name="Huang W."/>
            <person name="Kawashima T."/>
            <person name="Lemaire P."/>
            <person name="Martinez D."/>
            <person name="Meinertzhagen I.A."/>
            <person name="Necula S."/>
            <person name="Nonaka M."/>
            <person name="Putnam N."/>
            <person name="Rash S."/>
            <person name="Saiga H."/>
            <person name="Satake M."/>
            <person name="Terry A."/>
            <person name="Yamada L."/>
            <person name="Wang H.G."/>
            <person name="Awazu S."/>
            <person name="Azumi K."/>
            <person name="Boore J."/>
            <person name="Branno M."/>
            <person name="Chin-Bow S."/>
            <person name="DeSantis R."/>
            <person name="Doyle S."/>
            <person name="Francino P."/>
            <person name="Keys D.N."/>
            <person name="Haga S."/>
            <person name="Hayashi H."/>
            <person name="Hino K."/>
            <person name="Imai K.S."/>
            <person name="Inaba K."/>
            <person name="Kano S."/>
            <person name="Kobayashi K."/>
            <person name="Kobayashi M."/>
            <person name="Lee B.I."/>
            <person name="Makabe K.W."/>
            <person name="Manohar C."/>
            <person name="Matassi G."/>
            <person name="Medina M."/>
            <person name="Mochizuki Y."/>
            <person name="Mount S."/>
            <person name="Morishita T."/>
            <person name="Miura S."/>
            <person name="Nakayama A."/>
            <person name="Nishizaka S."/>
            <person name="Nomoto H."/>
            <person name="Ohta F."/>
            <person name="Oishi K."/>
            <person name="Rigoutsos I."/>
            <person name="Sano M."/>
            <person name="Sasaki A."/>
            <person name="Sasakura Y."/>
            <person name="Shoguchi E."/>
            <person name="Shin-i T."/>
            <person name="Spagnuolo A."/>
            <person name="Stainier D."/>
            <person name="Suzuki M.M."/>
            <person name="Tassy O."/>
            <person name="Takatori N."/>
            <person name="Tokuoka M."/>
            <person name="Yagi K."/>
            <person name="Yoshizaki F."/>
            <person name="Wada S."/>
            <person name="Zhang C."/>
            <person name="Hyatt P.D."/>
            <person name="Larimer F."/>
            <person name="Detter C."/>
            <person name="Doggett N."/>
            <person name="Glavina T."/>
            <person name="Hawkins T."/>
            <person name="Richardson P."/>
            <person name="Lucas S."/>
            <person name="Kohara Y."/>
            <person name="Levine M."/>
            <person name="Satoh N."/>
            <person name="Rokhsar D.S."/>
        </authorList>
    </citation>
    <scope>NUCLEOTIDE SEQUENCE [LARGE SCALE GENOMIC DNA]</scope>
</reference>
<reference evidence="1" key="4">
    <citation type="submission" date="2025-09" db="UniProtKB">
        <authorList>
            <consortium name="Ensembl"/>
        </authorList>
    </citation>
    <scope>IDENTIFICATION</scope>
</reference>
<protein>
    <submittedName>
        <fullName evidence="1">Uncharacterized protein</fullName>
    </submittedName>
</protein>
<evidence type="ECO:0000313" key="2">
    <source>
        <dbReference type="Proteomes" id="UP000008144"/>
    </source>
</evidence>
<reference evidence="1" key="3">
    <citation type="submission" date="2025-08" db="UniProtKB">
        <authorList>
            <consortium name="Ensembl"/>
        </authorList>
    </citation>
    <scope>IDENTIFICATION</scope>
</reference>
<proteinExistence type="predicted"/>
<reference evidence="1" key="2">
    <citation type="journal article" date="2008" name="Genome Biol.">
        <title>Improved genome assembly and evidence-based global gene model set for the chordate Ciona intestinalis: new insight into intron and operon populations.</title>
        <authorList>
            <person name="Satou Y."/>
            <person name="Mineta K."/>
            <person name="Ogasawara M."/>
            <person name="Sasakura Y."/>
            <person name="Shoguchi E."/>
            <person name="Ueno K."/>
            <person name="Yamada L."/>
            <person name="Matsumoto J."/>
            <person name="Wasserscheid J."/>
            <person name="Dewar K."/>
            <person name="Wiley G.B."/>
            <person name="Macmil S.L."/>
            <person name="Roe B.A."/>
            <person name="Zeller R.W."/>
            <person name="Hastings K.E."/>
            <person name="Lemaire P."/>
            <person name="Lindquist E."/>
            <person name="Endo T."/>
            <person name="Hotta K."/>
            <person name="Inaba K."/>
        </authorList>
    </citation>
    <scope>NUCLEOTIDE SEQUENCE [LARGE SCALE GENOMIC DNA]</scope>
    <source>
        <strain evidence="1">wild type</strain>
    </source>
</reference>
<dbReference type="AlphaFoldDB" id="H2XK89"/>
<evidence type="ECO:0000313" key="1">
    <source>
        <dbReference type="Ensembl" id="ENSCINP00000030071.1"/>
    </source>
</evidence>
<dbReference type="Ensembl" id="ENSCINT00000036633.1">
    <property type="protein sequence ID" value="ENSCINP00000030071.1"/>
    <property type="gene ID" value="ENSCING00000019429.1"/>
</dbReference>
<dbReference type="InParanoid" id="H2XK89"/>
<organism evidence="1 2">
    <name type="scientific">Ciona intestinalis</name>
    <name type="common">Transparent sea squirt</name>
    <name type="synonym">Ascidia intestinalis</name>
    <dbReference type="NCBI Taxonomy" id="7719"/>
    <lineage>
        <taxon>Eukaryota</taxon>
        <taxon>Metazoa</taxon>
        <taxon>Chordata</taxon>
        <taxon>Tunicata</taxon>
        <taxon>Ascidiacea</taxon>
        <taxon>Phlebobranchia</taxon>
        <taxon>Cionidae</taxon>
        <taxon>Ciona</taxon>
    </lineage>
</organism>
<keyword evidence="2" id="KW-1185">Reference proteome</keyword>
<dbReference type="HOGENOM" id="CLU_2721476_0_0_1"/>
<dbReference type="Proteomes" id="UP000008144">
    <property type="component" value="Chromosome 11"/>
</dbReference>
<dbReference type="EMBL" id="EAAA01000728">
    <property type="status" value="NOT_ANNOTATED_CDS"/>
    <property type="molecule type" value="Genomic_DNA"/>
</dbReference>
<name>H2XK89_CIOIN</name>
<accession>H2XK89</accession>
<sequence>MTHVVTAVLNVNARSTKVPKWSTLFSIATMAVAYVSPCVAKKSPSARTVKTYLTALLHHQQQRVEILLHRRQ</sequence>